<gene>
    <name evidence="2" type="ORF">SAMN05421844_104212</name>
</gene>
<evidence type="ECO:0000313" key="3">
    <source>
        <dbReference type="Proteomes" id="UP000199468"/>
    </source>
</evidence>
<sequence>MMGEPQKEHEWLHQLVGDWTAEMNCSMGPDQPPSSSKGTESVRSLGGLWTLGEGQGEGPEGKPVTSLMTLGFDPAKGRFVGSFVASMMTMMWTYDGALSDDGKSLVLDTEGPSMAGDGSMAKYQDVITFLSPDHRTLTSRALGPDGQWAEFMAAQYYRKR</sequence>
<reference evidence="2 3" key="1">
    <citation type="submission" date="2016-10" db="EMBL/GenBank/DDBJ databases">
        <authorList>
            <person name="Varghese N."/>
            <person name="Submissions S."/>
        </authorList>
    </citation>
    <scope>NUCLEOTIDE SEQUENCE [LARGE SCALE GENOMIC DNA]</scope>
    <source>
        <strain evidence="2 3">DSM 26672</strain>
    </source>
</reference>
<dbReference type="InterPro" id="IPR011473">
    <property type="entry name" value="DUF1579"/>
</dbReference>
<proteinExistence type="predicted"/>
<protein>
    <recommendedName>
        <fullName evidence="4">DUF1579 domain-containing protein</fullName>
    </recommendedName>
</protein>
<name>A0ABY0P046_9HYPH</name>
<dbReference type="EMBL" id="FNBZ01000004">
    <property type="protein sequence ID" value="SDG51181.1"/>
    <property type="molecule type" value="Genomic_DNA"/>
</dbReference>
<feature type="compositionally biased region" description="Polar residues" evidence="1">
    <location>
        <begin position="33"/>
        <end position="42"/>
    </location>
</feature>
<comment type="caution">
    <text evidence="2">The sequence shown here is derived from an EMBL/GenBank/DDBJ whole genome shotgun (WGS) entry which is preliminary data.</text>
</comment>
<accession>A0ABY0P046</accession>
<dbReference type="RefSeq" id="WP_091857307.1">
    <property type="nucleotide sequence ID" value="NZ_FNBZ01000004.1"/>
</dbReference>
<keyword evidence="3" id="KW-1185">Reference proteome</keyword>
<evidence type="ECO:0000256" key="1">
    <source>
        <dbReference type="SAM" id="MobiDB-lite"/>
    </source>
</evidence>
<feature type="region of interest" description="Disordered" evidence="1">
    <location>
        <begin position="23"/>
        <end position="42"/>
    </location>
</feature>
<evidence type="ECO:0008006" key="4">
    <source>
        <dbReference type="Google" id="ProtNLM"/>
    </source>
</evidence>
<evidence type="ECO:0000313" key="2">
    <source>
        <dbReference type="EMBL" id="SDG51181.1"/>
    </source>
</evidence>
<dbReference type="Proteomes" id="UP000199468">
    <property type="component" value="Unassembled WGS sequence"/>
</dbReference>
<dbReference type="Pfam" id="PF07617">
    <property type="entry name" value="DUF1579"/>
    <property type="match status" value="1"/>
</dbReference>
<organism evidence="2 3">
    <name type="scientific">Bosea robiniae</name>
    <dbReference type="NCBI Taxonomy" id="1036780"/>
    <lineage>
        <taxon>Bacteria</taxon>
        <taxon>Pseudomonadati</taxon>
        <taxon>Pseudomonadota</taxon>
        <taxon>Alphaproteobacteria</taxon>
        <taxon>Hyphomicrobiales</taxon>
        <taxon>Boseaceae</taxon>
        <taxon>Bosea</taxon>
    </lineage>
</organism>